<evidence type="ECO:0000259" key="2">
    <source>
        <dbReference type="PROSITE" id="PS50943"/>
    </source>
</evidence>
<gene>
    <name evidence="3" type="ORF">DWB68_10360</name>
</gene>
<name>A0A399JA18_9MICC</name>
<sequence>MRLRDPKTLANLMKNRGYTQASLAREVYRESPVLTELNPDGTPKTDQRRSSINHLLSGKNKGSRPIIAERIAEALGVDLDYLYEVHVPADAKPTPRRNATAKVAA</sequence>
<dbReference type="EMBL" id="QQXK01000019">
    <property type="protein sequence ID" value="RII41920.1"/>
    <property type="molecule type" value="Genomic_DNA"/>
</dbReference>
<accession>A0A399JA18</accession>
<comment type="caution">
    <text evidence="3">The sequence shown here is derived from an EMBL/GenBank/DDBJ whole genome shotgun (WGS) entry which is preliminary data.</text>
</comment>
<dbReference type="Proteomes" id="UP000265419">
    <property type="component" value="Unassembled WGS sequence"/>
</dbReference>
<dbReference type="GO" id="GO:0003677">
    <property type="term" value="F:DNA binding"/>
    <property type="evidence" value="ECO:0007669"/>
    <property type="project" value="InterPro"/>
</dbReference>
<keyword evidence="4" id="KW-1185">Reference proteome</keyword>
<feature type="domain" description="HTH cro/C1-type" evidence="2">
    <location>
        <begin position="49"/>
        <end position="82"/>
    </location>
</feature>
<reference evidence="3 4" key="1">
    <citation type="submission" date="2018-07" db="EMBL/GenBank/DDBJ databases">
        <title>Arthrobacter sp. nov., isolated from raw cow's milk with high bacterial count.</title>
        <authorList>
            <person name="Hahne J."/>
            <person name="Isele D."/>
            <person name="Lipski A."/>
        </authorList>
    </citation>
    <scope>NUCLEOTIDE SEQUENCE [LARGE SCALE GENOMIC DNA]</scope>
    <source>
        <strain evidence="3 4">JZ R-35</strain>
    </source>
</reference>
<dbReference type="CDD" id="cd00093">
    <property type="entry name" value="HTH_XRE"/>
    <property type="match status" value="1"/>
</dbReference>
<dbReference type="SMART" id="SM00530">
    <property type="entry name" value="HTH_XRE"/>
    <property type="match status" value="1"/>
</dbReference>
<organism evidence="3 4">
    <name type="scientific">Galactobacter valiniphilus</name>
    <dbReference type="NCBI Taxonomy" id="2676122"/>
    <lineage>
        <taxon>Bacteria</taxon>
        <taxon>Bacillati</taxon>
        <taxon>Actinomycetota</taxon>
        <taxon>Actinomycetes</taxon>
        <taxon>Micrococcales</taxon>
        <taxon>Micrococcaceae</taxon>
        <taxon>Galactobacter</taxon>
    </lineage>
</organism>
<evidence type="ECO:0000256" key="1">
    <source>
        <dbReference type="SAM" id="MobiDB-lite"/>
    </source>
</evidence>
<dbReference type="InterPro" id="IPR001387">
    <property type="entry name" value="Cro/C1-type_HTH"/>
</dbReference>
<evidence type="ECO:0000313" key="3">
    <source>
        <dbReference type="EMBL" id="RII41920.1"/>
    </source>
</evidence>
<evidence type="ECO:0000313" key="4">
    <source>
        <dbReference type="Proteomes" id="UP000265419"/>
    </source>
</evidence>
<dbReference type="PROSITE" id="PS50943">
    <property type="entry name" value="HTH_CROC1"/>
    <property type="match status" value="1"/>
</dbReference>
<proteinExistence type="predicted"/>
<feature type="region of interest" description="Disordered" evidence="1">
    <location>
        <begin position="35"/>
        <end position="60"/>
    </location>
</feature>
<dbReference type="InterPro" id="IPR010982">
    <property type="entry name" value="Lambda_DNA-bd_dom_sf"/>
</dbReference>
<dbReference type="Gene3D" id="1.10.260.40">
    <property type="entry name" value="lambda repressor-like DNA-binding domains"/>
    <property type="match status" value="1"/>
</dbReference>
<dbReference type="AlphaFoldDB" id="A0A399JA18"/>
<protein>
    <submittedName>
        <fullName evidence="3">XRE family transcriptional regulator</fullName>
    </submittedName>
</protein>